<dbReference type="GO" id="GO:0003723">
    <property type="term" value="F:RNA binding"/>
    <property type="evidence" value="ECO:0007669"/>
    <property type="project" value="UniProtKB-KW"/>
</dbReference>
<feature type="domain" description="FHA" evidence="16">
    <location>
        <begin position="252"/>
        <end position="305"/>
    </location>
</feature>
<evidence type="ECO:0000256" key="14">
    <source>
        <dbReference type="SAM" id="MobiDB-lite"/>
    </source>
</evidence>
<evidence type="ECO:0000256" key="8">
    <source>
        <dbReference type="ARBA" id="ARBA00023125"/>
    </source>
</evidence>
<keyword evidence="11" id="KW-0539">Nucleus</keyword>
<evidence type="ECO:0000256" key="12">
    <source>
        <dbReference type="ARBA" id="ARBA00068386"/>
    </source>
</evidence>
<dbReference type="AlphaFoldDB" id="A0AA85ER63"/>
<feature type="region of interest" description="Disordered" evidence="14">
    <location>
        <begin position="1"/>
        <end position="36"/>
    </location>
</feature>
<dbReference type="SMART" id="SM00714">
    <property type="entry name" value="LITAF"/>
    <property type="match status" value="1"/>
</dbReference>
<proteinExistence type="predicted"/>
<evidence type="ECO:0000259" key="17">
    <source>
        <dbReference type="SMART" id="SM00714"/>
    </source>
</evidence>
<keyword evidence="15" id="KW-1133">Transmembrane helix</keyword>
<dbReference type="InterPro" id="IPR050923">
    <property type="entry name" value="Cell_Proc_Reg/RNA_Proc"/>
</dbReference>
<evidence type="ECO:0000256" key="5">
    <source>
        <dbReference type="ARBA" id="ARBA00022728"/>
    </source>
</evidence>
<evidence type="ECO:0000256" key="3">
    <source>
        <dbReference type="ARBA" id="ARBA00022553"/>
    </source>
</evidence>
<evidence type="ECO:0000256" key="6">
    <source>
        <dbReference type="ARBA" id="ARBA00022884"/>
    </source>
</evidence>
<dbReference type="Pfam" id="PF00498">
    <property type="entry name" value="FHA"/>
    <property type="match status" value="1"/>
</dbReference>
<dbReference type="WBParaSite" id="SRDH1_19240.1">
    <property type="protein sequence ID" value="SRDH1_19240.1"/>
    <property type="gene ID" value="SRDH1_19240"/>
</dbReference>
<feature type="region of interest" description="Disordered" evidence="14">
    <location>
        <begin position="338"/>
        <end position="370"/>
    </location>
</feature>
<dbReference type="InterPro" id="IPR008984">
    <property type="entry name" value="SMAD_FHA_dom_sf"/>
</dbReference>
<dbReference type="InterPro" id="IPR000253">
    <property type="entry name" value="FHA_dom"/>
</dbReference>
<feature type="region of interest" description="Disordered" evidence="14">
    <location>
        <begin position="81"/>
        <end position="104"/>
    </location>
</feature>
<evidence type="ECO:0000313" key="18">
    <source>
        <dbReference type="Proteomes" id="UP000050792"/>
    </source>
</evidence>
<name>A0AA85ER63_9TREM</name>
<dbReference type="Proteomes" id="UP000050792">
    <property type="component" value="Unassembled WGS sequence"/>
</dbReference>
<evidence type="ECO:0000256" key="11">
    <source>
        <dbReference type="ARBA" id="ARBA00023242"/>
    </source>
</evidence>
<reference evidence="18" key="1">
    <citation type="submission" date="2022-06" db="EMBL/GenBank/DDBJ databases">
        <authorList>
            <person name="Berger JAMES D."/>
            <person name="Berger JAMES D."/>
        </authorList>
    </citation>
    <scope>NUCLEOTIDE SEQUENCE [LARGE SCALE GENOMIC DNA]</scope>
</reference>
<feature type="compositionally biased region" description="Polar residues" evidence="14">
    <location>
        <begin position="338"/>
        <end position="354"/>
    </location>
</feature>
<keyword evidence="10" id="KW-0508">mRNA splicing</keyword>
<evidence type="ECO:0000256" key="13">
    <source>
        <dbReference type="ARBA" id="ARBA00077703"/>
    </source>
</evidence>
<keyword evidence="15" id="KW-0812">Transmembrane</keyword>
<feature type="domain" description="LITAF" evidence="17">
    <location>
        <begin position="132"/>
        <end position="201"/>
    </location>
</feature>
<evidence type="ECO:0000259" key="16">
    <source>
        <dbReference type="SMART" id="SM00240"/>
    </source>
</evidence>
<dbReference type="Pfam" id="PF10601">
    <property type="entry name" value="zf-LITAF-like"/>
    <property type="match status" value="1"/>
</dbReference>
<keyword evidence="4" id="KW-0507">mRNA processing</keyword>
<dbReference type="CDD" id="cd22674">
    <property type="entry name" value="FHA_PPP1R8"/>
    <property type="match status" value="1"/>
</dbReference>
<evidence type="ECO:0000256" key="15">
    <source>
        <dbReference type="SAM" id="Phobius"/>
    </source>
</evidence>
<dbReference type="GO" id="GO:0003677">
    <property type="term" value="F:DNA binding"/>
    <property type="evidence" value="ECO:0007669"/>
    <property type="project" value="UniProtKB-KW"/>
</dbReference>
<evidence type="ECO:0000256" key="1">
    <source>
        <dbReference type="ARBA" id="ARBA00004324"/>
    </source>
</evidence>
<dbReference type="Gene3D" id="6.10.250.1290">
    <property type="match status" value="1"/>
</dbReference>
<keyword evidence="18" id="KW-1185">Reference proteome</keyword>
<keyword evidence="9" id="KW-0804">Transcription</keyword>
<keyword evidence="15" id="KW-0472">Membrane</keyword>
<reference evidence="19" key="2">
    <citation type="submission" date="2023-11" db="UniProtKB">
        <authorList>
            <consortium name="WormBaseParasite"/>
        </authorList>
    </citation>
    <scope>IDENTIFICATION</scope>
</reference>
<sequence length="632" mass="68896">MDRKSSVNPVIKDTALSSEKRRYSVQNASASGALPPRNIPRATPYLNTPGASAGTIPVSSTIPRASIACIPMSVQAQIQQNQAVKSEQPPIAKPTPSPLTKNFVTPQVTPRASISKVPESEIDPTKKLGRSPKSFRCDCCQHVTVTRTTYHVGVLTWLMAVLIFLCGGILGCFLIPFFTNCCKDVKHECPFCGTEIGMKPIIFLMNNSRPNELLVNNFKIPNWSGKPPTGLHLDVLKDGKLIQKLIIDEKSCYFFGRNKQLCDFAVDHQSCSRVHAVLVWHKFLSRAFLIDLGSVHGTFIGKIRLEPHKPQQVPIDSEIHFGASTRVYIIRERPNPLYNISGNPSDPNSQTLDGNGTMGPENRNLDGSDSATNSLGLLYSQLPQSEVELDNLTEFNTAHNRRISSMVDVASNPTIPTNKTRKRPLQNVHFSDADEVINPEDVDPSIGRFRNLIQETFIPNKRAKGSHEGASLGVAAPELPETFRTTGKNNVDGNNSVHNSGRSLMHMKNIFGPHYSLASKLGLPVPNLAPDVESEPQEPTLPPTVAMLHAYAHSRPGTLGNAFSEGKNTAGVSRLSASDILGASNELDSVSGVNQDSGLDMGLVEANYPKKKKYAKEAWPGKRPGFLVGPTA</sequence>
<protein>
    <recommendedName>
        <fullName evidence="12">Nuclear inhibitor of protein phosphatase 1</fullName>
    </recommendedName>
    <alternativeName>
        <fullName evidence="13">Protein phosphatase 1 regulatory inhibitor subunit 8</fullName>
    </alternativeName>
</protein>
<keyword evidence="7" id="KW-0805">Transcription regulation</keyword>
<dbReference type="GO" id="GO:0008380">
    <property type="term" value="P:RNA splicing"/>
    <property type="evidence" value="ECO:0007669"/>
    <property type="project" value="UniProtKB-KW"/>
</dbReference>
<evidence type="ECO:0000256" key="10">
    <source>
        <dbReference type="ARBA" id="ARBA00023187"/>
    </source>
</evidence>
<dbReference type="SUPFAM" id="SSF49879">
    <property type="entry name" value="SMAD/FHA domain"/>
    <property type="match status" value="1"/>
</dbReference>
<keyword evidence="6" id="KW-0694">RNA-binding</keyword>
<dbReference type="Gene3D" id="2.60.200.20">
    <property type="match status" value="1"/>
</dbReference>
<dbReference type="GO" id="GO:0006397">
    <property type="term" value="P:mRNA processing"/>
    <property type="evidence" value="ECO:0007669"/>
    <property type="project" value="UniProtKB-KW"/>
</dbReference>
<evidence type="ECO:0000256" key="9">
    <source>
        <dbReference type="ARBA" id="ARBA00023163"/>
    </source>
</evidence>
<dbReference type="InterPro" id="IPR006629">
    <property type="entry name" value="LITAF"/>
</dbReference>
<keyword evidence="5" id="KW-0747">Spliceosome</keyword>
<organism evidence="18 19">
    <name type="scientific">Schistosoma rodhaini</name>
    <dbReference type="NCBI Taxonomy" id="6188"/>
    <lineage>
        <taxon>Eukaryota</taxon>
        <taxon>Metazoa</taxon>
        <taxon>Spiralia</taxon>
        <taxon>Lophotrochozoa</taxon>
        <taxon>Platyhelminthes</taxon>
        <taxon>Trematoda</taxon>
        <taxon>Digenea</taxon>
        <taxon>Strigeidida</taxon>
        <taxon>Schistosomatoidea</taxon>
        <taxon>Schistosomatidae</taxon>
        <taxon>Schistosoma</taxon>
    </lineage>
</organism>
<evidence type="ECO:0000256" key="4">
    <source>
        <dbReference type="ARBA" id="ARBA00022664"/>
    </source>
</evidence>
<dbReference type="GO" id="GO:0016607">
    <property type="term" value="C:nuclear speck"/>
    <property type="evidence" value="ECO:0007669"/>
    <property type="project" value="UniProtKB-SubCell"/>
</dbReference>
<keyword evidence="3" id="KW-0597">Phosphoprotein</keyword>
<feature type="transmembrane region" description="Helical" evidence="15">
    <location>
        <begin position="154"/>
        <end position="178"/>
    </location>
</feature>
<comment type="subcellular location">
    <subcellularLocation>
        <location evidence="1">Nucleus speckle</location>
    </subcellularLocation>
</comment>
<evidence type="ECO:0000256" key="7">
    <source>
        <dbReference type="ARBA" id="ARBA00023015"/>
    </source>
</evidence>
<evidence type="ECO:0000256" key="2">
    <source>
        <dbReference type="ARBA" id="ARBA00022491"/>
    </source>
</evidence>
<evidence type="ECO:0000313" key="19">
    <source>
        <dbReference type="WBParaSite" id="SRDH1_19240.1"/>
    </source>
</evidence>
<keyword evidence="2" id="KW-0678">Repressor</keyword>
<keyword evidence="8" id="KW-0238">DNA-binding</keyword>
<dbReference type="FunFam" id="2.60.200.20:FF:000012">
    <property type="entry name" value="Nuclear inhibitor of protein phosphatase 1"/>
    <property type="match status" value="1"/>
</dbReference>
<dbReference type="GO" id="GO:0005681">
    <property type="term" value="C:spliceosomal complex"/>
    <property type="evidence" value="ECO:0007669"/>
    <property type="project" value="UniProtKB-KW"/>
</dbReference>
<dbReference type="PANTHER" id="PTHR23308">
    <property type="entry name" value="NUCLEAR INHIBITOR OF PROTEIN PHOSPHATASE-1"/>
    <property type="match status" value="1"/>
</dbReference>
<dbReference type="SMART" id="SM00240">
    <property type="entry name" value="FHA"/>
    <property type="match status" value="1"/>
</dbReference>
<accession>A0AA85ER63</accession>